<sequence length="157" mass="17938">MIPKILTATLRKDTFLQFDSGPGDNRLVIFASVAQLKLLEDTEEILIDGTFKVTPLIFAQLYTTHGVYRNDVFPLIFALLPDEQQQSYKRLIKELCHLCPAWFPKSSMVDFEKWAISAFEEEINTITNSVKISGCFFDLQRSILGKVQVSNAFTQLR</sequence>
<name>A0A818FH84_9BILA</name>
<protein>
    <recommendedName>
        <fullName evidence="3">MULE transposase domain-containing protein</fullName>
    </recommendedName>
</protein>
<proteinExistence type="predicted"/>
<gene>
    <name evidence="1" type="ORF">GRG538_LOCUS15976</name>
</gene>
<comment type="caution">
    <text evidence="1">The sequence shown here is derived from an EMBL/GenBank/DDBJ whole genome shotgun (WGS) entry which is preliminary data.</text>
</comment>
<evidence type="ECO:0008006" key="3">
    <source>
        <dbReference type="Google" id="ProtNLM"/>
    </source>
</evidence>
<dbReference type="AlphaFoldDB" id="A0A818FH84"/>
<accession>A0A818FH84</accession>
<reference evidence="1" key="1">
    <citation type="submission" date="2021-02" db="EMBL/GenBank/DDBJ databases">
        <authorList>
            <person name="Nowell W R."/>
        </authorList>
    </citation>
    <scope>NUCLEOTIDE SEQUENCE</scope>
</reference>
<organism evidence="1 2">
    <name type="scientific">Rotaria socialis</name>
    <dbReference type="NCBI Taxonomy" id="392032"/>
    <lineage>
        <taxon>Eukaryota</taxon>
        <taxon>Metazoa</taxon>
        <taxon>Spiralia</taxon>
        <taxon>Gnathifera</taxon>
        <taxon>Rotifera</taxon>
        <taxon>Eurotatoria</taxon>
        <taxon>Bdelloidea</taxon>
        <taxon>Philodinida</taxon>
        <taxon>Philodinidae</taxon>
        <taxon>Rotaria</taxon>
    </lineage>
</organism>
<evidence type="ECO:0000313" key="1">
    <source>
        <dbReference type="EMBL" id="CAF3475485.1"/>
    </source>
</evidence>
<dbReference type="Proteomes" id="UP000663872">
    <property type="component" value="Unassembled WGS sequence"/>
</dbReference>
<dbReference type="EMBL" id="CAJNYT010002537">
    <property type="protein sequence ID" value="CAF3475485.1"/>
    <property type="molecule type" value="Genomic_DNA"/>
</dbReference>
<evidence type="ECO:0000313" key="2">
    <source>
        <dbReference type="Proteomes" id="UP000663872"/>
    </source>
</evidence>